<reference evidence="2" key="1">
    <citation type="submission" date="2013-07" db="EMBL/GenBank/DDBJ databases">
        <title>Sub-species coevolution in mutualistic symbiosis.</title>
        <authorList>
            <person name="Murfin K."/>
            <person name="Klassen J."/>
            <person name="Lee M."/>
            <person name="Forst S."/>
            <person name="Stock P."/>
            <person name="Goodrich-Blair H."/>
        </authorList>
    </citation>
    <scope>NUCLEOTIDE SEQUENCE [LARGE SCALE GENOMIC DNA]</scope>
    <source>
        <strain evidence="2">Oregonense</strain>
    </source>
</reference>
<dbReference type="Proteomes" id="UP000028483">
    <property type="component" value="Unassembled WGS sequence"/>
</dbReference>
<evidence type="ECO:0000313" key="2">
    <source>
        <dbReference type="EMBL" id="CDH05597.1"/>
    </source>
</evidence>
<keyword evidence="1" id="KW-1133">Transmembrane helix</keyword>
<keyword evidence="1" id="KW-0472">Membrane</keyword>
<gene>
    <name evidence="2" type="ORF">XBO1_1960007</name>
</gene>
<dbReference type="AlphaFoldDB" id="A0A077NTR1"/>
<feature type="transmembrane region" description="Helical" evidence="1">
    <location>
        <begin position="20"/>
        <end position="39"/>
    </location>
</feature>
<proteinExistence type="predicted"/>
<dbReference type="EMBL" id="CBSX010000108">
    <property type="protein sequence ID" value="CDH05597.1"/>
    <property type="molecule type" value="Genomic_DNA"/>
</dbReference>
<keyword evidence="1" id="KW-0812">Transmembrane</keyword>
<protein>
    <submittedName>
        <fullName evidence="2">Uncharacterized protein</fullName>
    </submittedName>
</protein>
<dbReference type="HOGENOM" id="CLU_3278889_0_0_6"/>
<accession>A0A077NTR1</accession>
<evidence type="ECO:0000256" key="1">
    <source>
        <dbReference type="SAM" id="Phobius"/>
    </source>
</evidence>
<comment type="caution">
    <text evidence="2">The sequence shown here is derived from an EMBL/GenBank/DDBJ whole genome shotgun (WGS) entry which is preliminary data.</text>
</comment>
<name>A0A077NTR1_XENBV</name>
<organism evidence="2">
    <name type="scientific">Xenorhabdus bovienii str. oregonense</name>
    <dbReference type="NCBI Taxonomy" id="1398202"/>
    <lineage>
        <taxon>Bacteria</taxon>
        <taxon>Pseudomonadati</taxon>
        <taxon>Pseudomonadota</taxon>
        <taxon>Gammaproteobacteria</taxon>
        <taxon>Enterobacterales</taxon>
        <taxon>Morganellaceae</taxon>
        <taxon>Xenorhabdus</taxon>
    </lineage>
</organism>
<sequence>MNLLKIIFIYNYYVKNSYSSIFFIDILLMQVLLINKVNIVF</sequence>